<name>A0A1G4Y1L7_9ENTR</name>
<reference evidence="1 2" key="1">
    <citation type="submission" date="2016-10" db="EMBL/GenBank/DDBJ databases">
        <authorList>
            <person name="Varghese N."/>
            <person name="Submissions S."/>
        </authorList>
    </citation>
    <scope>NUCLEOTIDE SEQUENCE [LARGE SCALE GENOMIC DNA]</scope>
    <source>
        <strain evidence="1 2">CGMCC 1.12102</strain>
    </source>
</reference>
<sequence length="405" mass="46252">MRHHKTVTPVFFDKFKCVGPDCLISCCRSWKISIDKKTHQHYLSSSNPVIAAIAKEILIPVHNGKNEYSVIKLNEDKQCPFVDENRLCMVHRDLGEKALSRTCSTYPRGVRKYADEVRFSMTLSCPEVVRQVLFDPQSMLLQEKTTLVARSKVKLLQQQKPRDQVSQLVHLFTWNLAQAQSNNIEENLMALAQFILYLQMLNFDLQNNLAEVESFYSGLINELQNGRTLLRAQNTSRAASMKVDALTVMGKHVAKYASRDPLISHGHLQIADYLAITPEMGTAELSEKFTALDQQWKQLCQNSCLGEPHVLRNYLLYKLYESDFPGTNIATILRQFYRIVMDYFYLKTFLSVQSLHVEIDQTLVMKTIATFSEKTMHNSTINQRMDAAIDTINGGDDLSCLLLIG</sequence>
<dbReference type="RefSeq" id="WP_017457632.1">
    <property type="nucleotide sequence ID" value="NZ_FMUI01000004.1"/>
</dbReference>
<proteinExistence type="predicted"/>
<gene>
    <name evidence="1" type="ORF">SAMN02927897_01809</name>
</gene>
<dbReference type="EMBL" id="FMUI01000004">
    <property type="protein sequence ID" value="SCX47347.1"/>
    <property type="molecule type" value="Genomic_DNA"/>
</dbReference>
<dbReference type="NCBIfam" id="NF038110">
    <property type="entry name" value="Lys_methyl_FliB"/>
    <property type="match status" value="1"/>
</dbReference>
<organism evidence="1 2">
    <name type="scientific">Kosakonia sacchari</name>
    <dbReference type="NCBI Taxonomy" id="1158459"/>
    <lineage>
        <taxon>Bacteria</taxon>
        <taxon>Pseudomonadati</taxon>
        <taxon>Pseudomonadota</taxon>
        <taxon>Gammaproteobacteria</taxon>
        <taxon>Enterobacterales</taxon>
        <taxon>Enterobacteriaceae</taxon>
        <taxon>Kosakonia</taxon>
    </lineage>
</organism>
<evidence type="ECO:0000313" key="2">
    <source>
        <dbReference type="Proteomes" id="UP000183569"/>
    </source>
</evidence>
<keyword evidence="1" id="KW-0489">Methyltransferase</keyword>
<protein>
    <submittedName>
        <fullName evidence="1">Lysine-N-methylase</fullName>
    </submittedName>
</protein>
<dbReference type="Proteomes" id="UP000183569">
    <property type="component" value="Unassembled WGS sequence"/>
</dbReference>
<dbReference type="GO" id="GO:0032259">
    <property type="term" value="P:methylation"/>
    <property type="evidence" value="ECO:0007669"/>
    <property type="project" value="UniProtKB-KW"/>
</dbReference>
<evidence type="ECO:0000313" key="1">
    <source>
        <dbReference type="EMBL" id="SCX47347.1"/>
    </source>
</evidence>
<accession>A0A1G4Y1L7</accession>
<keyword evidence="1" id="KW-0808">Transferase</keyword>
<comment type="caution">
    <text evidence="1">The sequence shown here is derived from an EMBL/GenBank/DDBJ whole genome shotgun (WGS) entry which is preliminary data.</text>
</comment>
<dbReference type="GO" id="GO:0008168">
    <property type="term" value="F:methyltransferase activity"/>
    <property type="evidence" value="ECO:0007669"/>
    <property type="project" value="UniProtKB-KW"/>
</dbReference>
<dbReference type="AlphaFoldDB" id="A0A1G4Y1L7"/>
<dbReference type="GeneID" id="23844222"/>